<feature type="transmembrane region" description="Helical" evidence="1">
    <location>
        <begin position="6"/>
        <end position="24"/>
    </location>
</feature>
<protein>
    <recommendedName>
        <fullName evidence="4">DUF554 domain-containing protein</fullName>
    </recommendedName>
</protein>
<feature type="transmembrane region" description="Helical" evidence="1">
    <location>
        <begin position="179"/>
        <end position="199"/>
    </location>
</feature>
<accession>A0A1T4RQR4</accession>
<keyword evidence="3" id="KW-1185">Reference proteome</keyword>
<dbReference type="InterPro" id="IPR007563">
    <property type="entry name" value="DUF554"/>
</dbReference>
<dbReference type="PANTHER" id="PTHR36111">
    <property type="entry name" value="INNER MEMBRANE PROTEIN-RELATED"/>
    <property type="match status" value="1"/>
</dbReference>
<reference evidence="3" key="1">
    <citation type="submission" date="2017-02" db="EMBL/GenBank/DDBJ databases">
        <authorList>
            <person name="Varghese N."/>
            <person name="Submissions S."/>
        </authorList>
    </citation>
    <scope>NUCLEOTIDE SEQUENCE [LARGE SCALE GENOMIC DNA]</scope>
    <source>
        <strain evidence="3">DSM 16521</strain>
    </source>
</reference>
<dbReference type="OrthoDB" id="9797976at2"/>
<keyword evidence="1" id="KW-0472">Membrane</keyword>
<sequence>MGTIINVLAIIAGTIIGIILGRSFKKDIADTIQQGLALAVLLIGAQMAAKETDTLIVIFALVIGGWLGSWLEIEEKLLAFGRWVENKMAAQGEGKVAAAFMTASLIYCVGAMAIMGSLEEGLTGKYDTLLAKSLLDGVSAIIFASTMGWGVALSALSVGVYQGAITLLAGWIKGFLSQAVINGMTVTGGLLIVGIAFNILGYKPIRVGNLLPAIPIAAILMLLK</sequence>
<keyword evidence="1" id="KW-1133">Transmembrane helix</keyword>
<organism evidence="2 3">
    <name type="scientific">Carboxydocella sporoproducens DSM 16521</name>
    <dbReference type="NCBI Taxonomy" id="1121270"/>
    <lineage>
        <taxon>Bacteria</taxon>
        <taxon>Bacillati</taxon>
        <taxon>Bacillota</taxon>
        <taxon>Clostridia</taxon>
        <taxon>Eubacteriales</taxon>
        <taxon>Clostridiales Family XVI. Incertae Sedis</taxon>
        <taxon>Carboxydocella</taxon>
    </lineage>
</organism>
<keyword evidence="1" id="KW-0812">Transmembrane</keyword>
<evidence type="ECO:0000256" key="1">
    <source>
        <dbReference type="SAM" id="Phobius"/>
    </source>
</evidence>
<evidence type="ECO:0000313" key="3">
    <source>
        <dbReference type="Proteomes" id="UP000189933"/>
    </source>
</evidence>
<feature type="transmembrane region" description="Helical" evidence="1">
    <location>
        <begin position="205"/>
        <end position="223"/>
    </location>
</feature>
<dbReference type="Pfam" id="PF04474">
    <property type="entry name" value="DUF554"/>
    <property type="match status" value="1"/>
</dbReference>
<name>A0A1T4RQR4_9FIRM</name>
<gene>
    <name evidence="2" type="ORF">SAMN02745885_02219</name>
</gene>
<dbReference type="AlphaFoldDB" id="A0A1T4RQR4"/>
<proteinExistence type="predicted"/>
<dbReference type="Proteomes" id="UP000189933">
    <property type="component" value="Unassembled WGS sequence"/>
</dbReference>
<dbReference type="PANTHER" id="PTHR36111:SF2">
    <property type="entry name" value="INNER MEMBRANE PROTEIN"/>
    <property type="match status" value="1"/>
</dbReference>
<feature type="transmembrane region" description="Helical" evidence="1">
    <location>
        <begin position="55"/>
        <end position="73"/>
    </location>
</feature>
<evidence type="ECO:0008006" key="4">
    <source>
        <dbReference type="Google" id="ProtNLM"/>
    </source>
</evidence>
<evidence type="ECO:0000313" key="2">
    <source>
        <dbReference type="EMBL" id="SKA18227.1"/>
    </source>
</evidence>
<feature type="transmembrane region" description="Helical" evidence="1">
    <location>
        <begin position="138"/>
        <end position="158"/>
    </location>
</feature>
<dbReference type="EMBL" id="FUXM01000034">
    <property type="protein sequence ID" value="SKA18227.1"/>
    <property type="molecule type" value="Genomic_DNA"/>
</dbReference>
<dbReference type="RefSeq" id="WP_078666230.1">
    <property type="nucleotide sequence ID" value="NZ_FUXM01000034.1"/>
</dbReference>
<feature type="transmembrane region" description="Helical" evidence="1">
    <location>
        <begin position="94"/>
        <end position="118"/>
    </location>
</feature>